<proteinExistence type="predicted"/>
<evidence type="ECO:0000313" key="1">
    <source>
        <dbReference type="EMBL" id="GMR45859.1"/>
    </source>
</evidence>
<protein>
    <recommendedName>
        <fullName evidence="3">Apple domain-containing protein</fullName>
    </recommendedName>
</protein>
<evidence type="ECO:0000313" key="2">
    <source>
        <dbReference type="Proteomes" id="UP001328107"/>
    </source>
</evidence>
<organism evidence="1 2">
    <name type="scientific">Pristionchus mayeri</name>
    <dbReference type="NCBI Taxonomy" id="1317129"/>
    <lineage>
        <taxon>Eukaryota</taxon>
        <taxon>Metazoa</taxon>
        <taxon>Ecdysozoa</taxon>
        <taxon>Nematoda</taxon>
        <taxon>Chromadorea</taxon>
        <taxon>Rhabditida</taxon>
        <taxon>Rhabditina</taxon>
        <taxon>Diplogasteromorpha</taxon>
        <taxon>Diplogasteroidea</taxon>
        <taxon>Neodiplogasteridae</taxon>
        <taxon>Pristionchus</taxon>
    </lineage>
</organism>
<sequence>ALATCYIEQSESVRREVLSVVPQSTLAGCRLLCSADSNCLATLLNDAGDACVLLGAPITAPAPDTCSAPFTCHAKSEINCVDIPQGPIADGYAPGECSAPSDVVGDLKIDGTIQPCDIQSTYLNRVVIDAILHDGTHIVLENYYIALAIWDYEIGSWYITLTDVPDKF</sequence>
<feature type="non-terminal residue" evidence="1">
    <location>
        <position position="1"/>
    </location>
</feature>
<dbReference type="EMBL" id="BTRK01000004">
    <property type="protein sequence ID" value="GMR45859.1"/>
    <property type="molecule type" value="Genomic_DNA"/>
</dbReference>
<dbReference type="AlphaFoldDB" id="A0AAN5CK46"/>
<evidence type="ECO:0008006" key="3">
    <source>
        <dbReference type="Google" id="ProtNLM"/>
    </source>
</evidence>
<gene>
    <name evidence="1" type="ORF">PMAYCL1PPCAC_16054</name>
</gene>
<accession>A0AAN5CK46</accession>
<keyword evidence="2" id="KW-1185">Reference proteome</keyword>
<comment type="caution">
    <text evidence="1">The sequence shown here is derived from an EMBL/GenBank/DDBJ whole genome shotgun (WGS) entry which is preliminary data.</text>
</comment>
<reference evidence="2" key="1">
    <citation type="submission" date="2022-10" db="EMBL/GenBank/DDBJ databases">
        <title>Genome assembly of Pristionchus species.</title>
        <authorList>
            <person name="Yoshida K."/>
            <person name="Sommer R.J."/>
        </authorList>
    </citation>
    <scope>NUCLEOTIDE SEQUENCE [LARGE SCALE GENOMIC DNA]</scope>
    <source>
        <strain evidence="2">RS5460</strain>
    </source>
</reference>
<name>A0AAN5CK46_9BILA</name>
<dbReference type="Proteomes" id="UP001328107">
    <property type="component" value="Unassembled WGS sequence"/>
</dbReference>
<feature type="non-terminal residue" evidence="1">
    <location>
        <position position="168"/>
    </location>
</feature>